<feature type="domain" description="PSP1 C-terminal" evidence="1">
    <location>
        <begin position="62"/>
        <end position="147"/>
    </location>
</feature>
<protein>
    <recommendedName>
        <fullName evidence="1">PSP1 C-terminal domain-containing protein</fullName>
    </recommendedName>
</protein>
<name>G9WXT8_9FIRM</name>
<dbReference type="PANTHER" id="PTHR43830">
    <property type="entry name" value="PROTEIN PSP1"/>
    <property type="match status" value="1"/>
</dbReference>
<organism evidence="2 3">
    <name type="scientific">Peptoanaerobacter stomatis</name>
    <dbReference type="NCBI Taxonomy" id="796937"/>
    <lineage>
        <taxon>Bacteria</taxon>
        <taxon>Bacillati</taxon>
        <taxon>Bacillota</taxon>
        <taxon>Clostridia</taxon>
        <taxon>Peptostreptococcales</taxon>
        <taxon>Filifactoraceae</taxon>
        <taxon>Peptoanaerobacter</taxon>
    </lineage>
</organism>
<dbReference type="AlphaFoldDB" id="G9WXT8"/>
<dbReference type="PATRIC" id="fig|796937.3.peg.182"/>
<dbReference type="EMBL" id="AFZE01000001">
    <property type="protein sequence ID" value="EHL16935.1"/>
    <property type="molecule type" value="Genomic_DNA"/>
</dbReference>
<dbReference type="Proteomes" id="UP000006437">
    <property type="component" value="Unassembled WGS sequence"/>
</dbReference>
<evidence type="ECO:0000313" key="2">
    <source>
        <dbReference type="EMBL" id="EHL16935.1"/>
    </source>
</evidence>
<dbReference type="InterPro" id="IPR047767">
    <property type="entry name" value="PSP1-like"/>
</dbReference>
<sequence>MKKVVGVRFKSVGKIYHFECTEQLSFEIGQKIIVETSRGIEYATVVIPEKYIQDCELVAPLKPVLRIADVNDHIQHENNIKEAEEAFEICKEKISLHKLDMNLLENEYTFDKSKLIFYFTADGRIDFRELVRDLANIFKTRIELRQIGVRDEAKKLGGHGPCGREYCCKKWLGDFQPVTIKMAKDQGLSLNPSKISGSCGRLFCCLKYENDNYEGIIKRMPTLGSIVETPEGVGKVTSQHTLLEKVTVVIETNDNNVSFKDFNLDEIKVLKMAKVMNDLHDHVSEEELKQLED</sequence>
<dbReference type="PROSITE" id="PS51411">
    <property type="entry name" value="PSP1_C"/>
    <property type="match status" value="1"/>
</dbReference>
<reference evidence="2 3" key="1">
    <citation type="submission" date="2011-08" db="EMBL/GenBank/DDBJ databases">
        <title>The Genome Sequence of Eubacteriaceae bacterium ACC19a.</title>
        <authorList>
            <consortium name="The Broad Institute Genome Sequencing Platform"/>
            <person name="Earl A."/>
            <person name="Ward D."/>
            <person name="Feldgarden M."/>
            <person name="Gevers D."/>
            <person name="Sizova M."/>
            <person name="Hazen A."/>
            <person name="Epstein S."/>
            <person name="Young S.K."/>
            <person name="Zeng Q."/>
            <person name="Gargeya S."/>
            <person name="Fitzgerald M."/>
            <person name="Haas B."/>
            <person name="Abouelleil A."/>
            <person name="Alvarado L."/>
            <person name="Arachchi H.M."/>
            <person name="Berlin A."/>
            <person name="Brown A."/>
            <person name="Chapman S.B."/>
            <person name="Chen Z."/>
            <person name="Dunbar C."/>
            <person name="Freedman E."/>
            <person name="Gearin G."/>
            <person name="Gellesch M."/>
            <person name="Goldberg J."/>
            <person name="Griggs A."/>
            <person name="Gujja S."/>
            <person name="Heiman D."/>
            <person name="Howarth C."/>
            <person name="Larson L."/>
            <person name="Lui A."/>
            <person name="MacDonald P.J.P."/>
            <person name="Montmayeur A."/>
            <person name="Murphy C."/>
            <person name="Neiman D."/>
            <person name="Pearson M."/>
            <person name="Priest M."/>
            <person name="Roberts A."/>
            <person name="Saif S."/>
            <person name="Shea T."/>
            <person name="Shenoy N."/>
            <person name="Sisk P."/>
            <person name="Stolte C."/>
            <person name="Sykes S."/>
            <person name="Wortman J."/>
            <person name="Nusbaum C."/>
            <person name="Birren B."/>
        </authorList>
    </citation>
    <scope>NUCLEOTIDE SEQUENCE [LARGE SCALE GENOMIC DNA]</scope>
    <source>
        <strain evidence="2 3">ACC19a</strain>
    </source>
</reference>
<dbReference type="GO" id="GO:0005737">
    <property type="term" value="C:cytoplasm"/>
    <property type="evidence" value="ECO:0007669"/>
    <property type="project" value="TreeGrafter"/>
</dbReference>
<evidence type="ECO:0000313" key="3">
    <source>
        <dbReference type="Proteomes" id="UP000006437"/>
    </source>
</evidence>
<accession>G9WXT8</accession>
<proteinExistence type="predicted"/>
<dbReference type="PANTHER" id="PTHR43830:SF3">
    <property type="entry name" value="PROTEIN PSP1"/>
    <property type="match status" value="1"/>
</dbReference>
<dbReference type="RefSeq" id="WP_009524414.1">
    <property type="nucleotide sequence ID" value="NZ_JH414546.1"/>
</dbReference>
<comment type="caution">
    <text evidence="2">The sequence shown here is derived from an EMBL/GenBank/DDBJ whole genome shotgun (WGS) entry which is preliminary data.</text>
</comment>
<dbReference type="InterPro" id="IPR007557">
    <property type="entry name" value="PSP1_C"/>
</dbReference>
<evidence type="ECO:0000259" key="1">
    <source>
        <dbReference type="PROSITE" id="PS51411"/>
    </source>
</evidence>
<dbReference type="Pfam" id="PF04468">
    <property type="entry name" value="PSP1"/>
    <property type="match status" value="1"/>
</dbReference>
<dbReference type="NCBIfam" id="NF041131">
    <property type="entry name" value="RicT_YaaT_fam"/>
    <property type="match status" value="1"/>
</dbReference>
<dbReference type="HOGENOM" id="CLU_033149_2_0_9"/>
<gene>
    <name evidence="2" type="ORF">HMPREF9629_00177</name>
</gene>
<dbReference type="BioCyc" id="EBAC796937-HMP:GMGH-177-MONOMER"/>